<keyword evidence="3" id="KW-1185">Reference proteome</keyword>
<evidence type="ECO:0000259" key="1">
    <source>
        <dbReference type="SMART" id="SM00460"/>
    </source>
</evidence>
<feature type="domain" description="Transglutaminase-like" evidence="1">
    <location>
        <begin position="64"/>
        <end position="138"/>
    </location>
</feature>
<gene>
    <name evidence="2" type="ORF">FN976_01725</name>
</gene>
<comment type="caution">
    <text evidence="2">The sequence shown here is derived from an EMBL/GenBank/DDBJ whole genome shotgun (WGS) entry which is preliminary data.</text>
</comment>
<dbReference type="AlphaFoldDB" id="A0A562ZWZ4"/>
<dbReference type="InterPro" id="IPR002931">
    <property type="entry name" value="Transglutaminase-like"/>
</dbReference>
<name>A0A562ZWZ4_9BURK</name>
<dbReference type="SMART" id="SM00460">
    <property type="entry name" value="TGc"/>
    <property type="match status" value="1"/>
</dbReference>
<evidence type="ECO:0000313" key="2">
    <source>
        <dbReference type="EMBL" id="TWO72983.1"/>
    </source>
</evidence>
<dbReference type="Gene3D" id="3.10.620.30">
    <property type="match status" value="1"/>
</dbReference>
<evidence type="ECO:0000313" key="3">
    <source>
        <dbReference type="Proteomes" id="UP000318199"/>
    </source>
</evidence>
<organism evidence="2 3">
    <name type="scientific">Caenimonas sedimenti</name>
    <dbReference type="NCBI Taxonomy" id="2596921"/>
    <lineage>
        <taxon>Bacteria</taxon>
        <taxon>Pseudomonadati</taxon>
        <taxon>Pseudomonadota</taxon>
        <taxon>Betaproteobacteria</taxon>
        <taxon>Burkholderiales</taxon>
        <taxon>Comamonadaceae</taxon>
        <taxon>Caenimonas</taxon>
    </lineage>
</organism>
<dbReference type="PANTHER" id="PTHR33490">
    <property type="entry name" value="BLR5614 PROTEIN-RELATED"/>
    <property type="match status" value="1"/>
</dbReference>
<dbReference type="Proteomes" id="UP000318199">
    <property type="component" value="Unassembled WGS sequence"/>
</dbReference>
<dbReference type="InterPro" id="IPR038765">
    <property type="entry name" value="Papain-like_cys_pep_sf"/>
</dbReference>
<reference evidence="2 3" key="1">
    <citation type="submission" date="2019-07" db="EMBL/GenBank/DDBJ databases">
        <title>Caenimonas sedimenti sp. nov., isolated from activated sludge.</title>
        <authorList>
            <person name="Xu J."/>
        </authorList>
    </citation>
    <scope>NUCLEOTIDE SEQUENCE [LARGE SCALE GENOMIC DNA]</scope>
    <source>
        <strain evidence="2 3">HX-9-20</strain>
    </source>
</reference>
<dbReference type="Pfam" id="PF01841">
    <property type="entry name" value="Transglut_core"/>
    <property type="match status" value="1"/>
</dbReference>
<dbReference type="RefSeq" id="WP_145890349.1">
    <property type="nucleotide sequence ID" value="NZ_VOBQ01000002.1"/>
</dbReference>
<proteinExistence type="predicted"/>
<dbReference type="SUPFAM" id="SSF54001">
    <property type="entry name" value="Cysteine proteinases"/>
    <property type="match status" value="1"/>
</dbReference>
<accession>A0A562ZWZ4</accession>
<protein>
    <submittedName>
        <fullName evidence="2">Transglutaminase family protein</fullName>
    </submittedName>
</protein>
<dbReference type="OrthoDB" id="5438043at2"/>
<sequence>MNHHNLLRETTLLDFEHPSIQGLIRARRWAQMSARERIGAIYNFVRDEIAFGYNLADDLPASQVLADGIGQCNTKGTLFMALLRAAGIPCRFHGFTIDKALQKGAITGVAYALAPRDIIHSWVEVWFEGRWVELEGFILDKDYLSKLQERFADREGAFCGYGAATPDLQNPGVEWTGANTYIQKDGINRDFGVFDDPDSFYAKHGANLSGVKKWLFQGVVRHWMNRNVARIRGWSGREAAVRKADAAWEAPSR</sequence>
<dbReference type="EMBL" id="VOBQ01000002">
    <property type="protein sequence ID" value="TWO72983.1"/>
    <property type="molecule type" value="Genomic_DNA"/>
</dbReference>